<dbReference type="AlphaFoldDB" id="A0A3D8P760"/>
<evidence type="ECO:0000313" key="11">
    <source>
        <dbReference type="Proteomes" id="UP000256329"/>
    </source>
</evidence>
<comment type="similarity">
    <text evidence="3 9">Belongs to the transaldolase family. Type 3B subfamily.</text>
</comment>
<proteinExistence type="inferred from homology"/>
<dbReference type="GO" id="GO:0006098">
    <property type="term" value="P:pentose-phosphate shunt"/>
    <property type="evidence" value="ECO:0007669"/>
    <property type="project" value="UniProtKB-UniRule"/>
</dbReference>
<gene>
    <name evidence="10" type="primary">fsa</name>
    <name evidence="9" type="synonym">tal</name>
    <name evidence="10" type="ORF">DXX99_02730</name>
</gene>
<evidence type="ECO:0000256" key="5">
    <source>
        <dbReference type="ARBA" id="ARBA00022679"/>
    </source>
</evidence>
<dbReference type="OrthoDB" id="9807051at2"/>
<comment type="pathway">
    <text evidence="2 9">Carbohydrate degradation; pentose phosphate pathway; D-glyceraldehyde 3-phosphate and beta-D-fructose 6-phosphate from D-ribose 5-phosphate and D-xylulose 5-phosphate (non-oxidative stage): step 2/3.</text>
</comment>
<dbReference type="InterPro" id="IPR018225">
    <property type="entry name" value="Transaldolase_AS"/>
</dbReference>
<feature type="active site" description="Schiff-base intermediate with substrate" evidence="9">
    <location>
        <position position="84"/>
    </location>
</feature>
<dbReference type="PANTHER" id="PTHR10683:SF40">
    <property type="entry name" value="FRUCTOSE-6-PHOSPHATE ALDOLASE 1-RELATED"/>
    <property type="match status" value="1"/>
</dbReference>
<name>A0A3D8P760_9THEO</name>
<dbReference type="GO" id="GO:0005737">
    <property type="term" value="C:cytoplasm"/>
    <property type="evidence" value="ECO:0007669"/>
    <property type="project" value="UniProtKB-SubCell"/>
</dbReference>
<dbReference type="PROSITE" id="PS01054">
    <property type="entry name" value="TRANSALDOLASE_1"/>
    <property type="match status" value="1"/>
</dbReference>
<dbReference type="FunFam" id="3.20.20.70:FF:000018">
    <property type="entry name" value="Probable transaldolase"/>
    <property type="match status" value="1"/>
</dbReference>
<evidence type="ECO:0000256" key="1">
    <source>
        <dbReference type="ARBA" id="ARBA00004496"/>
    </source>
</evidence>
<dbReference type="RefSeq" id="WP_115791984.1">
    <property type="nucleotide sequence ID" value="NZ_QSLN01000002.1"/>
</dbReference>
<dbReference type="GO" id="GO:0016832">
    <property type="term" value="F:aldehyde-lyase activity"/>
    <property type="evidence" value="ECO:0007669"/>
    <property type="project" value="InterPro"/>
</dbReference>
<dbReference type="EMBL" id="QSLN01000002">
    <property type="protein sequence ID" value="RDV84241.1"/>
    <property type="molecule type" value="Genomic_DNA"/>
</dbReference>
<dbReference type="InterPro" id="IPR033919">
    <property type="entry name" value="TSA/FSA_arc/bac"/>
</dbReference>
<dbReference type="SUPFAM" id="SSF51569">
    <property type="entry name" value="Aldolase"/>
    <property type="match status" value="1"/>
</dbReference>
<evidence type="ECO:0000256" key="6">
    <source>
        <dbReference type="ARBA" id="ARBA00023126"/>
    </source>
</evidence>
<sequence length="226" mass="24128">MKIFLDTAKVEEIKRAAEWGVVDGVTTNPSLLARAGRADVEAVVREIASLVDGPISVEVISTTAEGMIEEARRIASWGLNTAVKIPMTEEGLKAVRVLSREGIKTNVTLVFSVSQGLLAAKAGATFVSPFIGRLDDVSHEGMTLVRDLAGIFSRYGFSTEIIAASIRHPLHVVEAARAGAHIATVPFGVLAQMVKHPLTDVGIQRFLEDWNRLTTEALSAAGASKV</sequence>
<comment type="function">
    <text evidence="9">Transaldolase is important for the balance of metabolites in the pentose-phosphate pathway.</text>
</comment>
<evidence type="ECO:0000256" key="8">
    <source>
        <dbReference type="ARBA" id="ARBA00048810"/>
    </source>
</evidence>
<evidence type="ECO:0000256" key="9">
    <source>
        <dbReference type="HAMAP-Rule" id="MF_00494"/>
    </source>
</evidence>
<reference evidence="10 11" key="1">
    <citation type="submission" date="2018-08" db="EMBL/GenBank/DDBJ databases">
        <title>Form III RuBisCO-mediated autotrophy in Thermodesulfobium bacteria.</title>
        <authorList>
            <person name="Toshchakov S.V."/>
            <person name="Kublanov I.V."/>
            <person name="Frolov E."/>
            <person name="Bonch-Osmolovskaya E.A."/>
            <person name="Tourova T.P."/>
            <person name="Chernych N.A."/>
            <person name="Lebedinsky A.V."/>
        </authorList>
    </citation>
    <scope>NUCLEOTIDE SEQUENCE [LARGE SCALE GENOMIC DNA]</scope>
    <source>
        <strain evidence="10 11">SR</strain>
    </source>
</reference>
<dbReference type="NCBIfam" id="TIGR00875">
    <property type="entry name" value="fsa_talC_mipB"/>
    <property type="match status" value="1"/>
</dbReference>
<dbReference type="UniPathway" id="UPA00115">
    <property type="reaction ID" value="UER00414"/>
</dbReference>
<keyword evidence="7 9" id="KW-0704">Schiff base</keyword>
<organism evidence="10 11">
    <name type="scientific">Ammonifex thiophilus</name>
    <dbReference type="NCBI Taxonomy" id="444093"/>
    <lineage>
        <taxon>Bacteria</taxon>
        <taxon>Bacillati</taxon>
        <taxon>Bacillota</taxon>
        <taxon>Clostridia</taxon>
        <taxon>Thermoanaerobacterales</taxon>
        <taxon>Thermoanaerobacteraceae</taxon>
        <taxon>Ammonifex</taxon>
    </lineage>
</organism>
<dbReference type="HAMAP" id="MF_00494">
    <property type="entry name" value="Transaldolase_3b"/>
    <property type="match status" value="1"/>
</dbReference>
<dbReference type="InterPro" id="IPR001585">
    <property type="entry name" value="TAL/FSA"/>
</dbReference>
<dbReference type="Gene3D" id="3.20.20.70">
    <property type="entry name" value="Aldolase class I"/>
    <property type="match status" value="1"/>
</dbReference>
<dbReference type="GO" id="GO:0004801">
    <property type="term" value="F:transaldolase activity"/>
    <property type="evidence" value="ECO:0007669"/>
    <property type="project" value="UniProtKB-UniRule"/>
</dbReference>
<comment type="subcellular location">
    <subcellularLocation>
        <location evidence="1 9">Cytoplasm</location>
    </subcellularLocation>
</comment>
<accession>A0A3D8P760</accession>
<keyword evidence="4 9" id="KW-0963">Cytoplasm</keyword>
<comment type="catalytic activity">
    <reaction evidence="8 9">
        <text>D-sedoheptulose 7-phosphate + D-glyceraldehyde 3-phosphate = D-erythrose 4-phosphate + beta-D-fructose 6-phosphate</text>
        <dbReference type="Rhea" id="RHEA:17053"/>
        <dbReference type="ChEBI" id="CHEBI:16897"/>
        <dbReference type="ChEBI" id="CHEBI:57483"/>
        <dbReference type="ChEBI" id="CHEBI:57634"/>
        <dbReference type="ChEBI" id="CHEBI:59776"/>
        <dbReference type="EC" id="2.2.1.2"/>
    </reaction>
</comment>
<dbReference type="InterPro" id="IPR004731">
    <property type="entry name" value="Transaldolase_3B/F6P_aldolase"/>
</dbReference>
<evidence type="ECO:0000256" key="3">
    <source>
        <dbReference type="ARBA" id="ARBA00005740"/>
    </source>
</evidence>
<dbReference type="PANTHER" id="PTHR10683">
    <property type="entry name" value="TRANSALDOLASE"/>
    <property type="match status" value="1"/>
</dbReference>
<evidence type="ECO:0000256" key="7">
    <source>
        <dbReference type="ARBA" id="ARBA00023270"/>
    </source>
</evidence>
<keyword evidence="11" id="KW-1185">Reference proteome</keyword>
<dbReference type="InterPro" id="IPR022999">
    <property type="entry name" value="Transaldolase_3B"/>
</dbReference>
<dbReference type="EC" id="2.2.1.2" evidence="9"/>
<dbReference type="CDD" id="cd00956">
    <property type="entry name" value="Transaldolase_FSA"/>
    <property type="match status" value="1"/>
</dbReference>
<keyword evidence="5 9" id="KW-0808">Transferase</keyword>
<evidence type="ECO:0000256" key="4">
    <source>
        <dbReference type="ARBA" id="ARBA00022490"/>
    </source>
</evidence>
<evidence type="ECO:0000256" key="2">
    <source>
        <dbReference type="ARBA" id="ARBA00004857"/>
    </source>
</evidence>
<comment type="caution">
    <text evidence="10">The sequence shown here is derived from an EMBL/GenBank/DDBJ whole genome shotgun (WGS) entry which is preliminary data.</text>
</comment>
<dbReference type="GO" id="GO:0005975">
    <property type="term" value="P:carbohydrate metabolic process"/>
    <property type="evidence" value="ECO:0007669"/>
    <property type="project" value="InterPro"/>
</dbReference>
<protein>
    <recommendedName>
        <fullName evidence="9">Probable transaldolase</fullName>
        <ecNumber evidence="9">2.2.1.2</ecNumber>
    </recommendedName>
</protein>
<evidence type="ECO:0000313" key="10">
    <source>
        <dbReference type="EMBL" id="RDV84241.1"/>
    </source>
</evidence>
<dbReference type="Proteomes" id="UP000256329">
    <property type="component" value="Unassembled WGS sequence"/>
</dbReference>
<dbReference type="Pfam" id="PF00923">
    <property type="entry name" value="TAL_FSA"/>
    <property type="match status" value="1"/>
</dbReference>
<dbReference type="InterPro" id="IPR013785">
    <property type="entry name" value="Aldolase_TIM"/>
</dbReference>
<keyword evidence="6 9" id="KW-0570">Pentose shunt</keyword>